<gene>
    <name evidence="2" type="ORF">Rifp1Sym_cy00010</name>
</gene>
<dbReference type="AlphaFoldDB" id="G2DFU1"/>
<keyword evidence="1" id="KW-0812">Transmembrane</keyword>
<evidence type="ECO:0000256" key="1">
    <source>
        <dbReference type="SAM" id="Phobius"/>
    </source>
</evidence>
<proteinExistence type="predicted"/>
<feature type="transmembrane region" description="Helical" evidence="1">
    <location>
        <begin position="26"/>
        <end position="44"/>
    </location>
</feature>
<dbReference type="EC" id="1.6.5.3" evidence="2"/>
<dbReference type="GO" id="GO:0016491">
    <property type="term" value="F:oxidoreductase activity"/>
    <property type="evidence" value="ECO:0007669"/>
    <property type="project" value="UniProtKB-KW"/>
</dbReference>
<organism evidence="2 3">
    <name type="scientific">endosymbiont of Riftia pachyptila</name>
    <name type="common">vent Ph05</name>
    <dbReference type="NCBI Taxonomy" id="1048808"/>
    <lineage>
        <taxon>Bacteria</taxon>
        <taxon>Pseudomonadati</taxon>
        <taxon>Pseudomonadota</taxon>
        <taxon>Gammaproteobacteria</taxon>
        <taxon>sulfur-oxidizing symbionts</taxon>
    </lineage>
</organism>
<keyword evidence="2" id="KW-0830">Ubiquinone</keyword>
<keyword evidence="1" id="KW-0472">Membrane</keyword>
<protein>
    <submittedName>
        <fullName evidence="2">NADH-ubiquinone oxidoreductase chain M</fullName>
        <ecNumber evidence="2">1.6.5.3</ecNumber>
    </submittedName>
</protein>
<dbReference type="Proteomes" id="UP000004491">
    <property type="component" value="Unassembled WGS sequence"/>
</dbReference>
<dbReference type="EMBL" id="AFOC01000078">
    <property type="protein sequence ID" value="EGV50496.1"/>
    <property type="molecule type" value="Genomic_DNA"/>
</dbReference>
<keyword evidence="3" id="KW-1185">Reference proteome</keyword>
<name>G2DFU1_9GAMM</name>
<evidence type="ECO:0000313" key="3">
    <source>
        <dbReference type="Proteomes" id="UP000004491"/>
    </source>
</evidence>
<keyword evidence="2" id="KW-0560">Oxidoreductase</keyword>
<evidence type="ECO:0000313" key="2">
    <source>
        <dbReference type="EMBL" id="EGV50496.1"/>
    </source>
</evidence>
<sequence>MVKRVVFGTVESEGVAGLQDMNRRELVVLGTLAVAVLILGLWPAPLVEVMDASIVNLLQHISVSKL</sequence>
<reference evidence="2" key="1">
    <citation type="journal article" date="2011" name="ISME J.">
        <title>The endosymbionts of the deep-sea tubeworms Riftia pachyptila and Tevnia jerichonana share an identical physiology as revealed by proteogenomic analyses.</title>
        <authorList>
            <person name="Gardebrecht A."/>
            <person name="Markert S."/>
            <person name="Felbeck H."/>
            <person name="Thuermer A."/>
            <person name="Albrecht D."/>
            <person name="Wollherr A."/>
            <person name="Kabisch J."/>
            <person name="Lehmann R."/>
            <person name="Daniel R."/>
            <person name="Liesegang H."/>
            <person name="Hecker M."/>
            <person name="Sievert S.M."/>
            <person name="Schweder T."/>
        </authorList>
    </citation>
    <scope>NUCLEOTIDE SEQUENCE [LARGE SCALE GENOMIC DNA]</scope>
</reference>
<comment type="caution">
    <text evidence="2">The sequence shown here is derived from an EMBL/GenBank/DDBJ whole genome shotgun (WGS) entry which is preliminary data.</text>
</comment>
<accession>G2DFU1</accession>
<keyword evidence="1" id="KW-1133">Transmembrane helix</keyword>